<dbReference type="Proteomes" id="UP000183063">
    <property type="component" value="Unassembled WGS sequence"/>
</dbReference>
<evidence type="ECO:0000313" key="4">
    <source>
        <dbReference type="Proteomes" id="UP000198939"/>
    </source>
</evidence>
<dbReference type="Proteomes" id="UP000198939">
    <property type="component" value="Unassembled WGS sequence"/>
</dbReference>
<protein>
    <recommendedName>
        <fullName evidence="5">HicB family protein</fullName>
    </recommendedName>
</protein>
<dbReference type="STRING" id="501024.RTCCBAU85039_2341"/>
<reference evidence="3" key="1">
    <citation type="submission" date="2016-10" db="EMBL/GenBank/DDBJ databases">
        <authorList>
            <person name="Wibberg D."/>
        </authorList>
    </citation>
    <scope>NUCLEOTIDE SEQUENCE [LARGE SCALE GENOMIC DNA]</scope>
</reference>
<organism evidence="1 3">
    <name type="scientific">Rhizobium tibeticum</name>
    <dbReference type="NCBI Taxonomy" id="501024"/>
    <lineage>
        <taxon>Bacteria</taxon>
        <taxon>Pseudomonadati</taxon>
        <taxon>Pseudomonadota</taxon>
        <taxon>Alphaproteobacteria</taxon>
        <taxon>Hyphomicrobiales</taxon>
        <taxon>Rhizobiaceae</taxon>
        <taxon>Rhizobium/Agrobacterium group</taxon>
        <taxon>Rhizobium</taxon>
    </lineage>
</organism>
<proteinExistence type="predicted"/>
<evidence type="ECO:0000313" key="2">
    <source>
        <dbReference type="EMBL" id="SEN85986.1"/>
    </source>
</evidence>
<evidence type="ECO:0008006" key="5">
    <source>
        <dbReference type="Google" id="ProtNLM"/>
    </source>
</evidence>
<sequence>MLTSSRPRQGQGQDPIVNIMLSGGRVTTTFREALFDATAREGLSVNEYCLMAAAEKLRASGHQFSGIFTPGDTEASN</sequence>
<dbReference type="RefSeq" id="WP_072374899.1">
    <property type="nucleotide sequence ID" value="NZ_FNXB01000010.1"/>
</dbReference>
<dbReference type="OrthoDB" id="8402916at2"/>
<gene>
    <name evidence="1" type="ORF">RTCCBAU85039_2341</name>
    <name evidence="2" type="ORF">SAMN05216228_1008117</name>
</gene>
<name>A0A1H8K0F0_9HYPH</name>
<dbReference type="AlphaFoldDB" id="A0A1H8K0F0"/>
<evidence type="ECO:0000313" key="3">
    <source>
        <dbReference type="Proteomes" id="UP000183063"/>
    </source>
</evidence>
<evidence type="ECO:0000313" key="1">
    <source>
        <dbReference type="EMBL" id="SEH78518.1"/>
    </source>
</evidence>
<dbReference type="EMBL" id="FNXB01000010">
    <property type="protein sequence ID" value="SEH78518.1"/>
    <property type="molecule type" value="Genomic_DNA"/>
</dbReference>
<reference evidence="1" key="2">
    <citation type="submission" date="2016-10" db="EMBL/GenBank/DDBJ databases">
        <authorList>
            <person name="de Groot N.N."/>
        </authorList>
    </citation>
    <scope>NUCLEOTIDE SEQUENCE [LARGE SCALE GENOMIC DNA]</scope>
    <source>
        <strain evidence="1">CCBAU85039</strain>
    </source>
</reference>
<dbReference type="EMBL" id="FOCV01000008">
    <property type="protein sequence ID" value="SEN85986.1"/>
    <property type="molecule type" value="Genomic_DNA"/>
</dbReference>
<reference evidence="2 4" key="3">
    <citation type="submission" date="2016-10" db="EMBL/GenBank/DDBJ databases">
        <authorList>
            <person name="Varghese N."/>
            <person name="Submissions S."/>
        </authorList>
    </citation>
    <scope>NUCLEOTIDE SEQUENCE [LARGE SCALE GENOMIC DNA]</scope>
    <source>
        <strain evidence="2 4">CGMCC 1.7071</strain>
    </source>
</reference>
<accession>A0A1H8K0F0</accession>
<keyword evidence="4" id="KW-1185">Reference proteome</keyword>